<evidence type="ECO:0000313" key="3">
    <source>
        <dbReference type="EMBL" id="CAD9820049.1"/>
    </source>
</evidence>
<proteinExistence type="predicted"/>
<sequence length="209" mass="22842">MSNFAKNRRMDFRSSQPMHTLFPPLETESEEASGSNIRKVSDDGSAISPGIRDNFEAMRVLLRAQHRLQEEARVKSADSLPCTIGKRRINESSEGNIDNLGKKVLAKSSGTSVEELVSRRYNIAVRTAVAVESEMSRLTSGIEELEALLAQDEDEEADFIPFPSLPPVVPDDSDTLSVVATDDSSLPSVQSLKASVGNVGEKMTTFQRA</sequence>
<dbReference type="EMBL" id="HBHQ01017754">
    <property type="protein sequence ID" value="CAD9820049.1"/>
    <property type="molecule type" value="Transcribed_RNA"/>
</dbReference>
<keyword evidence="1" id="KW-0175">Coiled coil</keyword>
<gene>
    <name evidence="3" type="ORF">ASEP1449_LOCUS11882</name>
</gene>
<organism evidence="3">
    <name type="scientific">Attheya septentrionalis</name>
    <dbReference type="NCBI Taxonomy" id="420275"/>
    <lineage>
        <taxon>Eukaryota</taxon>
        <taxon>Sar</taxon>
        <taxon>Stramenopiles</taxon>
        <taxon>Ochrophyta</taxon>
        <taxon>Bacillariophyta</taxon>
        <taxon>Coscinodiscophyceae</taxon>
        <taxon>Chaetocerotophycidae</taxon>
        <taxon>Chaetocerotales</taxon>
        <taxon>Attheyaceae</taxon>
        <taxon>Attheya</taxon>
    </lineage>
</organism>
<protein>
    <submittedName>
        <fullName evidence="3">Uncharacterized protein</fullName>
    </submittedName>
</protein>
<feature type="coiled-coil region" evidence="1">
    <location>
        <begin position="128"/>
        <end position="155"/>
    </location>
</feature>
<evidence type="ECO:0000256" key="1">
    <source>
        <dbReference type="SAM" id="Coils"/>
    </source>
</evidence>
<reference evidence="3" key="1">
    <citation type="submission" date="2021-01" db="EMBL/GenBank/DDBJ databases">
        <authorList>
            <person name="Corre E."/>
            <person name="Pelletier E."/>
            <person name="Niang G."/>
            <person name="Scheremetjew M."/>
            <person name="Finn R."/>
            <person name="Kale V."/>
            <person name="Holt S."/>
            <person name="Cochrane G."/>
            <person name="Meng A."/>
            <person name="Brown T."/>
            <person name="Cohen L."/>
        </authorList>
    </citation>
    <scope>NUCLEOTIDE SEQUENCE</scope>
    <source>
        <strain evidence="3">CCMP2084</strain>
    </source>
</reference>
<name>A0A7S2XPS2_9STRA</name>
<dbReference type="AlphaFoldDB" id="A0A7S2XPS2"/>
<evidence type="ECO:0000256" key="2">
    <source>
        <dbReference type="SAM" id="MobiDB-lite"/>
    </source>
</evidence>
<accession>A0A7S2XPS2</accession>
<feature type="region of interest" description="Disordered" evidence="2">
    <location>
        <begin position="1"/>
        <end position="45"/>
    </location>
</feature>